<sequence length="132" mass="14528">MGLIGGLAGSGWARTPARQDQDFHPLHPVSICRSQLHSVGGHSCVSMKFSLAPAIPTDTFRTDDICCMLTDSICPFDRNPDNKKVCTARLASRLVHAEKGCKASSTIHLQETFRLFQRGSKHCCIFECFTSD</sequence>
<evidence type="ECO:0000313" key="1">
    <source>
        <dbReference type="EMBL" id="KAF5827895.1"/>
    </source>
</evidence>
<reference evidence="1" key="1">
    <citation type="submission" date="2017-08" db="EMBL/GenBank/DDBJ databases">
        <authorList>
            <person name="Polle J.E."/>
            <person name="Barry K."/>
            <person name="Cushman J."/>
            <person name="Schmutz J."/>
            <person name="Tran D."/>
            <person name="Hathwaick L.T."/>
            <person name="Yim W.C."/>
            <person name="Jenkins J."/>
            <person name="Mckie-Krisberg Z.M."/>
            <person name="Prochnik S."/>
            <person name="Lindquist E."/>
            <person name="Dockter R.B."/>
            <person name="Adam C."/>
            <person name="Molina H."/>
            <person name="Bunkerborg J."/>
            <person name="Jin E."/>
            <person name="Buchheim M."/>
            <person name="Magnuson J."/>
        </authorList>
    </citation>
    <scope>NUCLEOTIDE SEQUENCE</scope>
    <source>
        <strain evidence="1">CCAP 19/18</strain>
    </source>
</reference>
<proteinExistence type="predicted"/>
<gene>
    <name evidence="1" type="ORF">DUNSADRAFT_18553</name>
</gene>
<protein>
    <recommendedName>
        <fullName evidence="3">Encoded protein</fullName>
    </recommendedName>
</protein>
<evidence type="ECO:0000313" key="2">
    <source>
        <dbReference type="Proteomes" id="UP000815325"/>
    </source>
</evidence>
<name>A0ABQ7FZW6_DUNSA</name>
<accession>A0ABQ7FZW6</accession>
<comment type="caution">
    <text evidence="1">The sequence shown here is derived from an EMBL/GenBank/DDBJ whole genome shotgun (WGS) entry which is preliminary data.</text>
</comment>
<organism evidence="1 2">
    <name type="scientific">Dunaliella salina</name>
    <name type="common">Green alga</name>
    <name type="synonym">Protococcus salinus</name>
    <dbReference type="NCBI Taxonomy" id="3046"/>
    <lineage>
        <taxon>Eukaryota</taxon>
        <taxon>Viridiplantae</taxon>
        <taxon>Chlorophyta</taxon>
        <taxon>core chlorophytes</taxon>
        <taxon>Chlorophyceae</taxon>
        <taxon>CS clade</taxon>
        <taxon>Chlamydomonadales</taxon>
        <taxon>Dunaliellaceae</taxon>
        <taxon>Dunaliella</taxon>
    </lineage>
</organism>
<evidence type="ECO:0008006" key="3">
    <source>
        <dbReference type="Google" id="ProtNLM"/>
    </source>
</evidence>
<keyword evidence="2" id="KW-1185">Reference proteome</keyword>
<dbReference type="EMBL" id="MU070404">
    <property type="protein sequence ID" value="KAF5827895.1"/>
    <property type="molecule type" value="Genomic_DNA"/>
</dbReference>
<dbReference type="Proteomes" id="UP000815325">
    <property type="component" value="Unassembled WGS sequence"/>
</dbReference>